<dbReference type="PANTHER" id="PTHR20861">
    <property type="entry name" value="HOMOSERINE/4-DIPHOSPHOCYTIDYL-2-C-METHYL-D-ERYTHRITOL KINASE"/>
    <property type="match status" value="1"/>
</dbReference>
<proteinExistence type="predicted"/>
<keyword evidence="4" id="KW-0418">Kinase</keyword>
<keyword evidence="2" id="KW-0808">Transferase</keyword>
<evidence type="ECO:0000259" key="6">
    <source>
        <dbReference type="Pfam" id="PF00288"/>
    </source>
</evidence>
<dbReference type="Pfam" id="PF00288">
    <property type="entry name" value="GHMP_kinases_N"/>
    <property type="match status" value="1"/>
</dbReference>
<keyword evidence="5" id="KW-0067">ATP-binding</keyword>
<dbReference type="SUPFAM" id="SSF55060">
    <property type="entry name" value="GHMP Kinase, C-terminal domain"/>
    <property type="match status" value="1"/>
</dbReference>
<dbReference type="Pfam" id="PF08544">
    <property type="entry name" value="GHMP_kinases_C"/>
    <property type="match status" value="1"/>
</dbReference>
<gene>
    <name evidence="8" type="ORF">UFOPK4098_00764</name>
</gene>
<evidence type="ECO:0000313" key="8">
    <source>
        <dbReference type="EMBL" id="CAB5019348.1"/>
    </source>
</evidence>
<dbReference type="SUPFAM" id="SSF54211">
    <property type="entry name" value="Ribosomal protein S5 domain 2-like"/>
    <property type="match status" value="1"/>
</dbReference>
<name>A0A6J7QNM3_9ZZZZ</name>
<dbReference type="Gene3D" id="3.30.70.890">
    <property type="entry name" value="GHMP kinase, C-terminal domain"/>
    <property type="match status" value="1"/>
</dbReference>
<dbReference type="AlphaFoldDB" id="A0A6J7QNM3"/>
<keyword evidence="1" id="KW-0028">Amino-acid biosynthesis</keyword>
<dbReference type="InterPro" id="IPR036554">
    <property type="entry name" value="GHMP_kinase_C_sf"/>
</dbReference>
<dbReference type="InterPro" id="IPR013750">
    <property type="entry name" value="GHMP_kinase_C_dom"/>
</dbReference>
<dbReference type="InterPro" id="IPR014721">
    <property type="entry name" value="Ribsml_uS5_D2-typ_fold_subgr"/>
</dbReference>
<dbReference type="PRINTS" id="PR00958">
    <property type="entry name" value="HOMSERKINASE"/>
</dbReference>
<evidence type="ECO:0000256" key="1">
    <source>
        <dbReference type="ARBA" id="ARBA00022605"/>
    </source>
</evidence>
<keyword evidence="3" id="KW-0547">Nucleotide-binding</keyword>
<evidence type="ECO:0000256" key="5">
    <source>
        <dbReference type="ARBA" id="ARBA00022840"/>
    </source>
</evidence>
<evidence type="ECO:0000256" key="4">
    <source>
        <dbReference type="ARBA" id="ARBA00022777"/>
    </source>
</evidence>
<sequence>MRVPASSANLGPGFDGIAMALSLYATVREAESSDAVADEFHPATIAFRALGGVGNISVRTDIPMGRGLGYSGAVRVGGALLAALQQDGKALLSREWRKKILVATADLEGHGDNVAASLLGGVVGTNGTFAASITNNCAVEVVVWVPSSSTSTHASRTKLPSQVSLADAAFNISHTALLVGALNSGDLEALAVATADRLHQDIRFAAVPESKAALDAGLSAGAICGWLSGSGPSVAMFCPAGEAARIAHSLPAQGSAKVLEIDTVGARLL</sequence>
<dbReference type="GO" id="GO:0005524">
    <property type="term" value="F:ATP binding"/>
    <property type="evidence" value="ECO:0007669"/>
    <property type="project" value="UniProtKB-KW"/>
</dbReference>
<organism evidence="8">
    <name type="scientific">freshwater metagenome</name>
    <dbReference type="NCBI Taxonomy" id="449393"/>
    <lineage>
        <taxon>unclassified sequences</taxon>
        <taxon>metagenomes</taxon>
        <taxon>ecological metagenomes</taxon>
    </lineage>
</organism>
<dbReference type="GO" id="GO:0016301">
    <property type="term" value="F:kinase activity"/>
    <property type="evidence" value="ECO:0007669"/>
    <property type="project" value="UniProtKB-KW"/>
</dbReference>
<reference evidence="8" key="1">
    <citation type="submission" date="2020-05" db="EMBL/GenBank/DDBJ databases">
        <authorList>
            <person name="Chiriac C."/>
            <person name="Salcher M."/>
            <person name="Ghai R."/>
            <person name="Kavagutti S V."/>
        </authorList>
    </citation>
    <scope>NUCLEOTIDE SEQUENCE</scope>
</reference>
<dbReference type="InterPro" id="IPR006204">
    <property type="entry name" value="GHMP_kinase_N_dom"/>
</dbReference>
<accession>A0A6J7QNM3</accession>
<feature type="domain" description="GHMP kinase N-terminal" evidence="6">
    <location>
        <begin position="50"/>
        <end position="121"/>
    </location>
</feature>
<dbReference type="EMBL" id="CAFBPN010000032">
    <property type="protein sequence ID" value="CAB5019348.1"/>
    <property type="molecule type" value="Genomic_DNA"/>
</dbReference>
<evidence type="ECO:0000259" key="7">
    <source>
        <dbReference type="Pfam" id="PF08544"/>
    </source>
</evidence>
<protein>
    <submittedName>
        <fullName evidence="8">Unannotated protein</fullName>
    </submittedName>
</protein>
<dbReference type="InterPro" id="IPR020568">
    <property type="entry name" value="Ribosomal_Su5_D2-typ_SF"/>
</dbReference>
<evidence type="ECO:0000256" key="2">
    <source>
        <dbReference type="ARBA" id="ARBA00022679"/>
    </source>
</evidence>
<evidence type="ECO:0000256" key="3">
    <source>
        <dbReference type="ARBA" id="ARBA00022741"/>
    </source>
</evidence>
<dbReference type="Gene3D" id="3.30.230.10">
    <property type="match status" value="1"/>
</dbReference>
<dbReference type="GO" id="GO:0008652">
    <property type="term" value="P:amino acid biosynthetic process"/>
    <property type="evidence" value="ECO:0007669"/>
    <property type="project" value="UniProtKB-KW"/>
</dbReference>
<feature type="domain" description="GHMP kinase C-terminal" evidence="7">
    <location>
        <begin position="180"/>
        <end position="255"/>
    </location>
</feature>
<dbReference type="PANTHER" id="PTHR20861:SF1">
    <property type="entry name" value="HOMOSERINE KINASE"/>
    <property type="match status" value="1"/>
</dbReference>